<sequence>MLGLLFGAIGLLVAGAPTPAAAQPPAGARADIVDPAAVAAFERMSSYVAGLKTFEIKATYSFDILARNHQTITIDGAGRYLAKRPDRLFADVENDLFGRQYIYDGKTLTVVSKGEKYFAQVAVPATIRETLAEAAAKFAIEIPMADLFDLGTPHSPIHRLQSAFSAGRSEVDGVEADHWAFRTADRDWQVWIRTGDRPVPLKFTLVDRAQPTHPRYSVTLSWIERADIPDSDFTFVPSAEQRRIEIMRIGAAEKGK</sequence>
<proteinExistence type="predicted"/>
<feature type="chain" id="PRO_5016583190" description="DUF2092 domain-containing protein" evidence="2">
    <location>
        <begin position="23"/>
        <end position="256"/>
    </location>
</feature>
<gene>
    <name evidence="3" type="ORF">BLTE_26540</name>
</gene>
<organism evidence="3 4">
    <name type="scientific">Blastochloris tepida</name>
    <dbReference type="NCBI Taxonomy" id="2233851"/>
    <lineage>
        <taxon>Bacteria</taxon>
        <taxon>Pseudomonadati</taxon>
        <taxon>Pseudomonadota</taxon>
        <taxon>Alphaproteobacteria</taxon>
        <taxon>Hyphomicrobiales</taxon>
        <taxon>Blastochloridaceae</taxon>
        <taxon>Blastochloris</taxon>
    </lineage>
</organism>
<dbReference type="Gene3D" id="2.50.20.10">
    <property type="entry name" value="Lipoprotein localisation LolA/LolB/LppX"/>
    <property type="match status" value="1"/>
</dbReference>
<keyword evidence="1 2" id="KW-0732">Signal</keyword>
<feature type="signal peptide" evidence="2">
    <location>
        <begin position="1"/>
        <end position="22"/>
    </location>
</feature>
<dbReference type="EMBL" id="AP018907">
    <property type="protein sequence ID" value="BBF93969.1"/>
    <property type="molecule type" value="Genomic_DNA"/>
</dbReference>
<dbReference type="InterPro" id="IPR019207">
    <property type="entry name" value="DUF2092"/>
</dbReference>
<dbReference type="RefSeq" id="WP_160140611.1">
    <property type="nucleotide sequence ID" value="NZ_AP018907.1"/>
</dbReference>
<evidence type="ECO:0000256" key="2">
    <source>
        <dbReference type="SAM" id="SignalP"/>
    </source>
</evidence>
<dbReference type="Pfam" id="PF09865">
    <property type="entry name" value="DUF2092"/>
    <property type="match status" value="1"/>
</dbReference>
<dbReference type="OrthoDB" id="116979at2"/>
<evidence type="ECO:0000313" key="3">
    <source>
        <dbReference type="EMBL" id="BBF93969.1"/>
    </source>
</evidence>
<dbReference type="KEGG" id="blag:BLTE_26540"/>
<accession>A0A348G336</accession>
<dbReference type="InterPro" id="IPR029046">
    <property type="entry name" value="LolA/LolB/LppX"/>
</dbReference>
<dbReference type="Proteomes" id="UP000266934">
    <property type="component" value="Chromosome"/>
</dbReference>
<evidence type="ECO:0000313" key="4">
    <source>
        <dbReference type="Proteomes" id="UP000266934"/>
    </source>
</evidence>
<keyword evidence="4" id="KW-1185">Reference proteome</keyword>
<dbReference type="SUPFAM" id="SSF89392">
    <property type="entry name" value="Prokaryotic lipoproteins and lipoprotein localization factors"/>
    <property type="match status" value="1"/>
</dbReference>
<evidence type="ECO:0000256" key="1">
    <source>
        <dbReference type="ARBA" id="ARBA00022729"/>
    </source>
</evidence>
<reference evidence="3 4" key="1">
    <citation type="submission" date="2018-08" db="EMBL/GenBank/DDBJ databases">
        <title>Complete genome sequencing of Blastochloris tepida GI.</title>
        <authorList>
            <person name="Tsukatani Y."/>
            <person name="Mori H."/>
        </authorList>
    </citation>
    <scope>NUCLEOTIDE SEQUENCE [LARGE SCALE GENOMIC DNA]</scope>
    <source>
        <strain evidence="3 4">GI</strain>
    </source>
</reference>
<protein>
    <recommendedName>
        <fullName evidence="5">DUF2092 domain-containing protein</fullName>
    </recommendedName>
</protein>
<dbReference type="AlphaFoldDB" id="A0A348G336"/>
<name>A0A348G336_9HYPH</name>
<evidence type="ECO:0008006" key="5">
    <source>
        <dbReference type="Google" id="ProtNLM"/>
    </source>
</evidence>